<dbReference type="AlphaFoldDB" id="A0A8H3IE73"/>
<dbReference type="PANTHER" id="PTHR33048">
    <property type="entry name" value="PTH11-LIKE INTEGRAL MEMBRANE PROTEIN (AFU_ORTHOLOGUE AFUA_5G11245)"/>
    <property type="match status" value="1"/>
</dbReference>
<feature type="compositionally biased region" description="Basic and acidic residues" evidence="6">
    <location>
        <begin position="290"/>
        <end position="300"/>
    </location>
</feature>
<dbReference type="InterPro" id="IPR049326">
    <property type="entry name" value="Rhodopsin_dom_fungi"/>
</dbReference>
<comment type="caution">
    <text evidence="9">The sequence shown here is derived from an EMBL/GenBank/DDBJ whole genome shotgun (WGS) entry which is preliminary data.</text>
</comment>
<dbReference type="Proteomes" id="UP000664534">
    <property type="component" value="Unassembled WGS sequence"/>
</dbReference>
<feature type="compositionally biased region" description="Low complexity" evidence="6">
    <location>
        <begin position="277"/>
        <end position="289"/>
    </location>
</feature>
<evidence type="ECO:0000259" key="8">
    <source>
        <dbReference type="Pfam" id="PF20684"/>
    </source>
</evidence>
<comment type="similarity">
    <text evidence="5">Belongs to the SAT4 family.</text>
</comment>
<gene>
    <name evidence="9" type="ORF">IMSHALPRED_000379</name>
</gene>
<proteinExistence type="inferred from homology"/>
<dbReference type="GO" id="GO:0016020">
    <property type="term" value="C:membrane"/>
    <property type="evidence" value="ECO:0007669"/>
    <property type="project" value="UniProtKB-SubCell"/>
</dbReference>
<feature type="transmembrane region" description="Helical" evidence="7">
    <location>
        <begin position="186"/>
        <end position="210"/>
    </location>
</feature>
<evidence type="ECO:0000256" key="5">
    <source>
        <dbReference type="ARBA" id="ARBA00038359"/>
    </source>
</evidence>
<dbReference type="OrthoDB" id="5393606at2759"/>
<dbReference type="InterPro" id="IPR052337">
    <property type="entry name" value="SAT4-like"/>
</dbReference>
<dbReference type="EMBL" id="CAJPDT010000010">
    <property type="protein sequence ID" value="CAF9912665.1"/>
    <property type="molecule type" value="Genomic_DNA"/>
</dbReference>
<accession>A0A8H3IE73</accession>
<evidence type="ECO:0000256" key="7">
    <source>
        <dbReference type="SAM" id="Phobius"/>
    </source>
</evidence>
<evidence type="ECO:0000256" key="6">
    <source>
        <dbReference type="SAM" id="MobiDB-lite"/>
    </source>
</evidence>
<feature type="domain" description="Rhodopsin" evidence="8">
    <location>
        <begin position="26"/>
        <end position="261"/>
    </location>
</feature>
<protein>
    <recommendedName>
        <fullName evidence="8">Rhodopsin domain-containing protein</fullName>
    </recommendedName>
</protein>
<comment type="subcellular location">
    <subcellularLocation>
        <location evidence="1">Membrane</location>
        <topology evidence="1">Multi-pass membrane protein</topology>
    </subcellularLocation>
</comment>
<dbReference type="Pfam" id="PF20684">
    <property type="entry name" value="Fung_rhodopsin"/>
    <property type="match status" value="1"/>
</dbReference>
<keyword evidence="3 7" id="KW-1133">Transmembrane helix</keyword>
<evidence type="ECO:0000256" key="4">
    <source>
        <dbReference type="ARBA" id="ARBA00023136"/>
    </source>
</evidence>
<name>A0A8H3IE73_9LECA</name>
<feature type="transmembrane region" description="Helical" evidence="7">
    <location>
        <begin position="150"/>
        <end position="174"/>
    </location>
</feature>
<reference evidence="9" key="1">
    <citation type="submission" date="2021-03" db="EMBL/GenBank/DDBJ databases">
        <authorList>
            <person name="Tagirdzhanova G."/>
        </authorList>
    </citation>
    <scope>NUCLEOTIDE SEQUENCE</scope>
</reference>
<feature type="transmembrane region" description="Helical" evidence="7">
    <location>
        <begin position="230"/>
        <end position="256"/>
    </location>
</feature>
<keyword evidence="4 7" id="KW-0472">Membrane</keyword>
<keyword evidence="2 7" id="KW-0812">Transmembrane</keyword>
<feature type="transmembrane region" description="Helical" evidence="7">
    <location>
        <begin position="42"/>
        <end position="64"/>
    </location>
</feature>
<feature type="transmembrane region" description="Helical" evidence="7">
    <location>
        <begin position="70"/>
        <end position="91"/>
    </location>
</feature>
<evidence type="ECO:0000313" key="9">
    <source>
        <dbReference type="EMBL" id="CAF9912665.1"/>
    </source>
</evidence>
<feature type="transmembrane region" description="Helical" evidence="7">
    <location>
        <begin position="12"/>
        <end position="30"/>
    </location>
</feature>
<evidence type="ECO:0000256" key="3">
    <source>
        <dbReference type="ARBA" id="ARBA00022989"/>
    </source>
</evidence>
<feature type="transmembrane region" description="Helical" evidence="7">
    <location>
        <begin position="103"/>
        <end position="130"/>
    </location>
</feature>
<dbReference type="PANTHER" id="PTHR33048:SF157">
    <property type="entry name" value="INTEGRAL MEMBRANE PROTEIN"/>
    <property type="match status" value="1"/>
</dbReference>
<feature type="region of interest" description="Disordered" evidence="6">
    <location>
        <begin position="276"/>
        <end position="318"/>
    </location>
</feature>
<evidence type="ECO:0000256" key="2">
    <source>
        <dbReference type="ARBA" id="ARBA00022692"/>
    </source>
</evidence>
<sequence length="331" mass="35651">MTYVSESSVLAIGILFIVLGTIAVVARFWVSTKRDAALGIDDWLCLPALTLVVAECIIMIIGSATHTLEFAFDIIQVPALTLIKLTILFFYRRIFLGRAFNIASWILIGAALAWGLTFFIVQFAACGTSLAAQWSSLASLKENCVNTFDILITLSAFDVAVDLGILIMPIPLVLELQMPLRRKLAVLGILLLGTLAIACGVTRMVFFIEVLGHPLLATSTVAGVASDDDIGVVSVLLFWGMMEMGVAMIAVCLATLRPFFRSWSLESIVRSFRSATSLGSMGSGHSSSRTSKETVARSESETAITGPQPPGPEYKDLNGIDVEAYPMSEMG</sequence>
<organism evidence="9 10">
    <name type="scientific">Imshaugia aleurites</name>
    <dbReference type="NCBI Taxonomy" id="172621"/>
    <lineage>
        <taxon>Eukaryota</taxon>
        <taxon>Fungi</taxon>
        <taxon>Dikarya</taxon>
        <taxon>Ascomycota</taxon>
        <taxon>Pezizomycotina</taxon>
        <taxon>Lecanoromycetes</taxon>
        <taxon>OSLEUM clade</taxon>
        <taxon>Lecanoromycetidae</taxon>
        <taxon>Lecanorales</taxon>
        <taxon>Lecanorineae</taxon>
        <taxon>Parmeliaceae</taxon>
        <taxon>Imshaugia</taxon>
    </lineage>
</organism>
<keyword evidence="10" id="KW-1185">Reference proteome</keyword>
<evidence type="ECO:0000256" key="1">
    <source>
        <dbReference type="ARBA" id="ARBA00004141"/>
    </source>
</evidence>
<evidence type="ECO:0000313" key="10">
    <source>
        <dbReference type="Proteomes" id="UP000664534"/>
    </source>
</evidence>